<dbReference type="HOGENOM" id="CLU_2165873_0_0_10"/>
<gene>
    <name evidence="1" type="ORF">HMPREF1064_01488</name>
</gene>
<sequence>MNIRYPIYEGVYRILTYIEGGIYDFQFKGDGYQGKYYGAAGFTYGYSTLLSRHLALEFSLGIGYLTTEYQKYTPYEGSLVWMSSGNYTFIGPTKAKISLVWLITKKRGRK</sequence>
<evidence type="ECO:0008006" key="3">
    <source>
        <dbReference type="Google" id="ProtNLM"/>
    </source>
</evidence>
<proteinExistence type="predicted"/>
<protein>
    <recommendedName>
        <fullName evidence="3">DUF3575 domain-containing protein</fullName>
    </recommendedName>
</protein>
<dbReference type="Pfam" id="PF12099">
    <property type="entry name" value="DUF3575"/>
    <property type="match status" value="1"/>
</dbReference>
<name>I9FR38_9BACT</name>
<keyword evidence="2" id="KW-1185">Reference proteome</keyword>
<dbReference type="AlphaFoldDB" id="I9FR38"/>
<reference evidence="1 2" key="1">
    <citation type="submission" date="2012-02" db="EMBL/GenBank/DDBJ databases">
        <title>The Genome Sequence of Bacteroides dorei CL02T12C06.</title>
        <authorList>
            <consortium name="The Broad Institute Genome Sequencing Platform"/>
            <person name="Earl A."/>
            <person name="Ward D."/>
            <person name="Feldgarden M."/>
            <person name="Gevers D."/>
            <person name="Zitomersky N.L."/>
            <person name="Coyne M.J."/>
            <person name="Comstock L.E."/>
            <person name="Young S.K."/>
            <person name="Zeng Q."/>
            <person name="Gargeya S."/>
            <person name="Fitzgerald M."/>
            <person name="Haas B."/>
            <person name="Abouelleil A."/>
            <person name="Alvarado L."/>
            <person name="Arachchi H.M."/>
            <person name="Berlin A."/>
            <person name="Chapman S.B."/>
            <person name="Gearin G."/>
            <person name="Goldberg J."/>
            <person name="Griggs A."/>
            <person name="Gujja S."/>
            <person name="Hansen M."/>
            <person name="Heiman D."/>
            <person name="Howarth C."/>
            <person name="Larimer J."/>
            <person name="Lui A."/>
            <person name="MacDonald P.J.P."/>
            <person name="McCowen C."/>
            <person name="Montmayeur A."/>
            <person name="Murphy C."/>
            <person name="Neiman D."/>
            <person name="Pearson M."/>
            <person name="Priest M."/>
            <person name="Roberts A."/>
            <person name="Saif S."/>
            <person name="Shea T."/>
            <person name="Sisk P."/>
            <person name="Stolte C."/>
            <person name="Sykes S."/>
            <person name="Wortman J."/>
            <person name="Nusbaum C."/>
            <person name="Birren B."/>
        </authorList>
    </citation>
    <scope>NUCLEOTIDE SEQUENCE [LARGE SCALE GENOMIC DNA]</scope>
    <source>
        <strain evidence="1 2">CL02T12C06</strain>
    </source>
</reference>
<dbReference type="InterPro" id="IPR021958">
    <property type="entry name" value="DUF3575"/>
</dbReference>
<accession>I9FR38</accession>
<comment type="caution">
    <text evidence="1">The sequence shown here is derived from an EMBL/GenBank/DDBJ whole genome shotgun (WGS) entry which is preliminary data.</text>
</comment>
<dbReference type="EMBL" id="AGXJ01000026">
    <property type="protein sequence ID" value="EIY36154.1"/>
    <property type="molecule type" value="Genomic_DNA"/>
</dbReference>
<dbReference type="OrthoDB" id="1046564at2"/>
<dbReference type="PATRIC" id="fig|997876.3.peg.1529"/>
<evidence type="ECO:0000313" key="2">
    <source>
        <dbReference type="Proteomes" id="UP000005974"/>
    </source>
</evidence>
<evidence type="ECO:0000313" key="1">
    <source>
        <dbReference type="EMBL" id="EIY36154.1"/>
    </source>
</evidence>
<organism evidence="1 2">
    <name type="scientific">Phocaeicola dorei CL02T12C06</name>
    <dbReference type="NCBI Taxonomy" id="997876"/>
    <lineage>
        <taxon>Bacteria</taxon>
        <taxon>Pseudomonadati</taxon>
        <taxon>Bacteroidota</taxon>
        <taxon>Bacteroidia</taxon>
        <taxon>Bacteroidales</taxon>
        <taxon>Bacteroidaceae</taxon>
        <taxon>Phocaeicola</taxon>
    </lineage>
</organism>
<dbReference type="Proteomes" id="UP000005974">
    <property type="component" value="Unassembled WGS sequence"/>
</dbReference>